<feature type="compositionally biased region" description="Low complexity" evidence="1">
    <location>
        <begin position="172"/>
        <end position="185"/>
    </location>
</feature>
<evidence type="ECO:0000256" key="2">
    <source>
        <dbReference type="SAM" id="Phobius"/>
    </source>
</evidence>
<dbReference type="EMBL" id="JBBNFW010000161">
    <property type="protein sequence ID" value="MEQ2413203.1"/>
    <property type="molecule type" value="Genomic_DNA"/>
</dbReference>
<feature type="compositionally biased region" description="Low complexity" evidence="1">
    <location>
        <begin position="68"/>
        <end position="118"/>
    </location>
</feature>
<keyword evidence="2" id="KW-1133">Transmembrane helix</keyword>
<feature type="compositionally biased region" description="Basic and acidic residues" evidence="1">
    <location>
        <begin position="207"/>
        <end position="239"/>
    </location>
</feature>
<name>A0ABV1CN96_9FIRM</name>
<gene>
    <name evidence="3" type="ORF">AAAX94_09245</name>
</gene>
<keyword evidence="2" id="KW-0812">Transmembrane</keyword>
<dbReference type="Proteomes" id="UP001470752">
    <property type="component" value="Unassembled WGS sequence"/>
</dbReference>
<keyword evidence="4" id="KW-1185">Reference proteome</keyword>
<comment type="caution">
    <text evidence="3">The sequence shown here is derived from an EMBL/GenBank/DDBJ whole genome shotgun (WGS) entry which is preliminary data.</text>
</comment>
<accession>A0ABV1CN96</accession>
<evidence type="ECO:0000256" key="1">
    <source>
        <dbReference type="SAM" id="MobiDB-lite"/>
    </source>
</evidence>
<dbReference type="RefSeq" id="WP_349083427.1">
    <property type="nucleotide sequence ID" value="NZ_JBBNFW010000161.1"/>
</dbReference>
<feature type="compositionally biased region" description="Low complexity" evidence="1">
    <location>
        <begin position="128"/>
        <end position="155"/>
    </location>
</feature>
<sequence>MRKTVEKKVKRWRTGAIVIIMAGIICGGIHSQIYAGEFGGFDIDIGGDGGTFDDWTEEPEAPQEPAKPEQSPNGGSSASSPETNNNNSTSSPGTNNNSNASGSGANNNSSVNNPEASNTSSNEGGSWGNPNGNENSYGGNNGSGESSYGNHNNNSPTENYEQNAGASEGYCASNDNSSGAGNNENTNPSYALNSQSKKSSDGTGNKAFKEKKSASTTDEKAKEKPEENPKEDSKEDSKEISPTAAPSVHKITALGTVFSAVGMAKNSPELKFYNSNHENKEETQNTDENYNKTIYFHHAKTVPINEYPEIKLVKTEENQDVTILSLRLNGEEASWHQEGDALILDEPITKKTNFIELLAVLDGKKIVKMPVWTIE</sequence>
<protein>
    <submittedName>
        <fullName evidence="3">Uncharacterized protein</fullName>
    </submittedName>
</protein>
<organism evidence="3 4">
    <name type="scientific">Blautia acetigignens</name>
    <dbReference type="NCBI Taxonomy" id="2981783"/>
    <lineage>
        <taxon>Bacteria</taxon>
        <taxon>Bacillati</taxon>
        <taxon>Bacillota</taxon>
        <taxon>Clostridia</taxon>
        <taxon>Lachnospirales</taxon>
        <taxon>Lachnospiraceae</taxon>
        <taxon>Blautia</taxon>
    </lineage>
</organism>
<evidence type="ECO:0000313" key="3">
    <source>
        <dbReference type="EMBL" id="MEQ2413203.1"/>
    </source>
</evidence>
<keyword evidence="2" id="KW-0472">Membrane</keyword>
<reference evidence="3 4" key="1">
    <citation type="submission" date="2024-04" db="EMBL/GenBank/DDBJ databases">
        <title>Human intestinal bacterial collection.</title>
        <authorList>
            <person name="Pauvert C."/>
            <person name="Hitch T.C.A."/>
            <person name="Clavel T."/>
        </authorList>
    </citation>
    <scope>NUCLEOTIDE SEQUENCE [LARGE SCALE GENOMIC DNA]</scope>
    <source>
        <strain evidence="3 4">CLA-AA-H161</strain>
    </source>
</reference>
<evidence type="ECO:0000313" key="4">
    <source>
        <dbReference type="Proteomes" id="UP001470752"/>
    </source>
</evidence>
<feature type="compositionally biased region" description="Polar residues" evidence="1">
    <location>
        <begin position="156"/>
        <end position="165"/>
    </location>
</feature>
<feature type="region of interest" description="Disordered" evidence="1">
    <location>
        <begin position="45"/>
        <end position="246"/>
    </location>
</feature>
<feature type="transmembrane region" description="Helical" evidence="2">
    <location>
        <begin position="12"/>
        <end position="30"/>
    </location>
</feature>
<feature type="compositionally biased region" description="Polar residues" evidence="1">
    <location>
        <begin position="186"/>
        <end position="203"/>
    </location>
</feature>
<proteinExistence type="predicted"/>